<dbReference type="RefSeq" id="WP_198879972.1">
    <property type="nucleotide sequence ID" value="NZ_JAEKJA010000001.1"/>
</dbReference>
<evidence type="ECO:0000313" key="3">
    <source>
        <dbReference type="EMBL" id="MBJ3774064.1"/>
    </source>
</evidence>
<sequence length="348" mass="36384">MRLSVLDQSMVVEGRDAGEAIRDTVALANAADAYGYHRFWVSEHHNAPGLAGTAPEVLAAAIAMSTRRIRVGTGAVLLPHYAPLKVAEAAGVLSALAPGRIDLGLARGPGADRQTAYALRPAMLDDPLNALGGPAFDESIADVLGFLGIRPFEEGHPFEGIAASRAAVPPPDIWVLGSTAASGRVAGRLGLPYVFAHFFHDGVGADAAIAAYRAAWSGEGRPYLAVAAFALAAPTRLDVHRHLLPYARWRAAGGRGAILPCANSGKPVGDGDAAELARWRTTLIHGTGEGVAADLTALARRYDADEMMIACPTAGLADRRRSLGLIAEAVGLATARSRFSQDTMEFVE</sequence>
<comment type="caution">
    <text evidence="3">The sequence shown here is derived from an EMBL/GenBank/DDBJ whole genome shotgun (WGS) entry which is preliminary data.</text>
</comment>
<organism evidence="3 4">
    <name type="scientific">Acuticoccus mangrovi</name>
    <dbReference type="NCBI Taxonomy" id="2796142"/>
    <lineage>
        <taxon>Bacteria</taxon>
        <taxon>Pseudomonadati</taxon>
        <taxon>Pseudomonadota</taxon>
        <taxon>Alphaproteobacteria</taxon>
        <taxon>Hyphomicrobiales</taxon>
        <taxon>Amorphaceae</taxon>
        <taxon>Acuticoccus</taxon>
    </lineage>
</organism>
<evidence type="ECO:0000256" key="1">
    <source>
        <dbReference type="ARBA" id="ARBA00007789"/>
    </source>
</evidence>
<proteinExistence type="predicted"/>
<gene>
    <name evidence="3" type="ORF">JCR33_00080</name>
</gene>
<reference evidence="3" key="1">
    <citation type="submission" date="2020-12" db="EMBL/GenBank/DDBJ databases">
        <title>Bacterial taxonomy.</title>
        <authorList>
            <person name="Pan X."/>
        </authorList>
    </citation>
    <scope>NUCLEOTIDE SEQUENCE</scope>
    <source>
        <strain evidence="3">B2012</strain>
    </source>
</reference>
<accession>A0A934ICM2</accession>
<dbReference type="Gene3D" id="3.20.20.30">
    <property type="entry name" value="Luciferase-like domain"/>
    <property type="match status" value="1"/>
</dbReference>
<dbReference type="EMBL" id="JAEKJA010000001">
    <property type="protein sequence ID" value="MBJ3774064.1"/>
    <property type="molecule type" value="Genomic_DNA"/>
</dbReference>
<dbReference type="NCBIfam" id="TIGR03558">
    <property type="entry name" value="oxido_grp_1"/>
    <property type="match status" value="1"/>
</dbReference>
<dbReference type="PANTHER" id="PTHR30137">
    <property type="entry name" value="LUCIFERASE-LIKE MONOOXYGENASE"/>
    <property type="match status" value="1"/>
</dbReference>
<dbReference type="InterPro" id="IPR050766">
    <property type="entry name" value="Bact_Lucif_Oxidored"/>
</dbReference>
<dbReference type="SUPFAM" id="SSF51679">
    <property type="entry name" value="Bacterial luciferase-like"/>
    <property type="match status" value="1"/>
</dbReference>
<comment type="similarity">
    <text evidence="1">To bacterial alkanal monooxygenase alpha and beta chains.</text>
</comment>
<dbReference type="GO" id="GO:0016705">
    <property type="term" value="F:oxidoreductase activity, acting on paired donors, with incorporation or reduction of molecular oxygen"/>
    <property type="evidence" value="ECO:0007669"/>
    <property type="project" value="InterPro"/>
</dbReference>
<dbReference type="InterPro" id="IPR036661">
    <property type="entry name" value="Luciferase-like_sf"/>
</dbReference>
<dbReference type="InterPro" id="IPR019949">
    <property type="entry name" value="CmoO-like"/>
</dbReference>
<evidence type="ECO:0000259" key="2">
    <source>
        <dbReference type="Pfam" id="PF00296"/>
    </source>
</evidence>
<keyword evidence="4" id="KW-1185">Reference proteome</keyword>
<dbReference type="PANTHER" id="PTHR30137:SF20">
    <property type="entry name" value="N-ACETYL-S-ALKYLCYSTEINE MONOOXYGENASE"/>
    <property type="match status" value="1"/>
</dbReference>
<dbReference type="AlphaFoldDB" id="A0A934ICM2"/>
<keyword evidence="3" id="KW-0560">Oxidoreductase</keyword>
<dbReference type="Pfam" id="PF00296">
    <property type="entry name" value="Bac_luciferase"/>
    <property type="match status" value="1"/>
</dbReference>
<name>A0A934ICM2_9HYPH</name>
<dbReference type="GO" id="GO:0005829">
    <property type="term" value="C:cytosol"/>
    <property type="evidence" value="ECO:0007669"/>
    <property type="project" value="TreeGrafter"/>
</dbReference>
<evidence type="ECO:0000313" key="4">
    <source>
        <dbReference type="Proteomes" id="UP000609531"/>
    </source>
</evidence>
<dbReference type="InterPro" id="IPR011251">
    <property type="entry name" value="Luciferase-like_dom"/>
</dbReference>
<dbReference type="EC" id="1.-.-.-" evidence="3"/>
<dbReference type="Proteomes" id="UP000609531">
    <property type="component" value="Unassembled WGS sequence"/>
</dbReference>
<protein>
    <submittedName>
        <fullName evidence="3">MsnO8 family LLM class oxidoreductase</fullName>
        <ecNumber evidence="3">1.-.-.-</ecNumber>
    </submittedName>
</protein>
<feature type="domain" description="Luciferase-like" evidence="2">
    <location>
        <begin position="1"/>
        <end position="300"/>
    </location>
</feature>